<comment type="similarity">
    <text evidence="2">Belongs to the outer membrane factor (OMF) (TC 1.B.17) family.</text>
</comment>
<evidence type="ECO:0000256" key="7">
    <source>
        <dbReference type="ARBA" id="ARBA00023237"/>
    </source>
</evidence>
<proteinExistence type="inferred from homology"/>
<evidence type="ECO:0000256" key="5">
    <source>
        <dbReference type="ARBA" id="ARBA00022692"/>
    </source>
</evidence>
<keyword evidence="5 9" id="KW-0812">Transmembrane</keyword>
<keyword evidence="8" id="KW-0175">Coiled coil</keyword>
<dbReference type="PANTHER" id="PTHR30026">
    <property type="entry name" value="OUTER MEMBRANE PROTEIN TOLC"/>
    <property type="match status" value="1"/>
</dbReference>
<evidence type="ECO:0000256" key="2">
    <source>
        <dbReference type="ARBA" id="ARBA00007613"/>
    </source>
</evidence>
<protein>
    <submittedName>
        <fullName evidence="10">TolC family protein</fullName>
    </submittedName>
</protein>
<evidence type="ECO:0000256" key="6">
    <source>
        <dbReference type="ARBA" id="ARBA00023136"/>
    </source>
</evidence>
<evidence type="ECO:0000256" key="8">
    <source>
        <dbReference type="SAM" id="Coils"/>
    </source>
</evidence>
<dbReference type="Pfam" id="PF02321">
    <property type="entry name" value="OEP"/>
    <property type="match status" value="1"/>
</dbReference>
<organism evidence="10 11">
    <name type="scientific">Rhodohalobacter sulfatireducens</name>
    <dbReference type="NCBI Taxonomy" id="2911366"/>
    <lineage>
        <taxon>Bacteria</taxon>
        <taxon>Pseudomonadati</taxon>
        <taxon>Balneolota</taxon>
        <taxon>Balneolia</taxon>
        <taxon>Balneolales</taxon>
        <taxon>Balneolaceae</taxon>
        <taxon>Rhodohalobacter</taxon>
    </lineage>
</organism>
<evidence type="ECO:0000256" key="3">
    <source>
        <dbReference type="ARBA" id="ARBA00022448"/>
    </source>
</evidence>
<dbReference type="InterPro" id="IPR051906">
    <property type="entry name" value="TolC-like"/>
</dbReference>
<dbReference type="InterPro" id="IPR003423">
    <property type="entry name" value="OMP_efflux"/>
</dbReference>
<comment type="subcellular location">
    <subcellularLocation>
        <location evidence="1">Cell outer membrane</location>
    </subcellularLocation>
</comment>
<keyword evidence="3" id="KW-0813">Transport</keyword>
<keyword evidence="9" id="KW-1133">Transmembrane helix</keyword>
<name>A0ABS9K7Y4_9BACT</name>
<feature type="coiled-coil region" evidence="8">
    <location>
        <begin position="324"/>
        <end position="351"/>
    </location>
</feature>
<dbReference type="RefSeq" id="WP_237851811.1">
    <property type="nucleotide sequence ID" value="NZ_JAKLWS010000001.1"/>
</dbReference>
<evidence type="ECO:0000313" key="11">
    <source>
        <dbReference type="Proteomes" id="UP001165366"/>
    </source>
</evidence>
<keyword evidence="7" id="KW-0998">Cell outer membrane</keyword>
<dbReference type="EMBL" id="JAKLWS010000001">
    <property type="protein sequence ID" value="MCG2586961.1"/>
    <property type="molecule type" value="Genomic_DNA"/>
</dbReference>
<dbReference type="Proteomes" id="UP001165366">
    <property type="component" value="Unassembled WGS sequence"/>
</dbReference>
<keyword evidence="4" id="KW-1134">Transmembrane beta strand</keyword>
<keyword evidence="11" id="KW-1185">Reference proteome</keyword>
<dbReference type="Gene3D" id="1.20.1600.10">
    <property type="entry name" value="Outer membrane efflux proteins (OEP)"/>
    <property type="match status" value="1"/>
</dbReference>
<dbReference type="SUPFAM" id="SSF56954">
    <property type="entry name" value="Outer membrane efflux proteins (OEP)"/>
    <property type="match status" value="1"/>
</dbReference>
<evidence type="ECO:0000256" key="4">
    <source>
        <dbReference type="ARBA" id="ARBA00022452"/>
    </source>
</evidence>
<evidence type="ECO:0000256" key="1">
    <source>
        <dbReference type="ARBA" id="ARBA00004442"/>
    </source>
</evidence>
<gene>
    <name evidence="10" type="ORF">L6773_00185</name>
</gene>
<feature type="transmembrane region" description="Helical" evidence="9">
    <location>
        <begin position="21"/>
        <end position="42"/>
    </location>
</feature>
<keyword evidence="6 9" id="KW-0472">Membrane</keyword>
<evidence type="ECO:0000256" key="9">
    <source>
        <dbReference type="SAM" id="Phobius"/>
    </source>
</evidence>
<dbReference type="PANTHER" id="PTHR30026:SF20">
    <property type="entry name" value="OUTER MEMBRANE PROTEIN TOLC"/>
    <property type="match status" value="1"/>
</dbReference>
<comment type="caution">
    <text evidence="10">The sequence shown here is derived from an EMBL/GenBank/DDBJ whole genome shotgun (WGS) entry which is preliminary data.</text>
</comment>
<reference evidence="10" key="1">
    <citation type="submission" date="2022-01" db="EMBL/GenBank/DDBJ databases">
        <authorList>
            <person name="Wang Y."/>
        </authorList>
    </citation>
    <scope>NUCLEOTIDE SEQUENCE</scope>
    <source>
        <strain evidence="10">WB101</strain>
    </source>
</reference>
<accession>A0ABS9K7Y4</accession>
<reference evidence="10" key="2">
    <citation type="submission" date="2024-05" db="EMBL/GenBank/DDBJ databases">
        <title>Rhodohalobacter halophilus gen. nov., sp. nov., a moderately halophilic member of the family Balneolaceae.</title>
        <authorList>
            <person name="Xia J."/>
        </authorList>
    </citation>
    <scope>NUCLEOTIDE SEQUENCE</scope>
    <source>
        <strain evidence="10">WB101</strain>
    </source>
</reference>
<sequence length="444" mass="51413">MNTTEYRIMNKRISNAEVYSANALRTLRLILFTLIMAMPFLLNAQSIEDYQKIAAENNPEVRSAFHQYLASLEEPDQMGVLPDPEIAFAYFISPIETRLGPQQARISLTQMFPWFGTLGDKREIASIQTKAHFETFRETRNRVFYQTEKAFLDLYELDRSIEIAKENLEILNSLVEISLRRYETNQATQVDVLRAQIEQEDLKTQLALLRDNRTVLEQKISELLNHPENIQIHVPDTLHADLLLDDSQSLRNQLIQENPILSRLRYQEESSKEMKELAAKDGKPSFGIGADYIFTGERTDMAGLTDNGKDALIARASFRIPLFRNKYNAQVQQAEQNIQSAQMQISSKENSLETDLDESLRDYYDADRRFELYDQTQIQRVNQALTIMMQAYSADSSNFEEILRMQRKLLDYQLNRIQALADMYKAAAYVEYLTGQNNINPNEI</sequence>
<feature type="coiled-coil region" evidence="8">
    <location>
        <begin position="192"/>
        <end position="226"/>
    </location>
</feature>
<evidence type="ECO:0000313" key="10">
    <source>
        <dbReference type="EMBL" id="MCG2586961.1"/>
    </source>
</evidence>